<organism evidence="2 4">
    <name type="scientific">Phenylobacterium glaciei</name>
    <dbReference type="NCBI Taxonomy" id="2803784"/>
    <lineage>
        <taxon>Bacteria</taxon>
        <taxon>Pseudomonadati</taxon>
        <taxon>Pseudomonadota</taxon>
        <taxon>Alphaproteobacteria</taxon>
        <taxon>Caulobacterales</taxon>
        <taxon>Caulobacteraceae</taxon>
        <taxon>Phenylobacterium</taxon>
    </lineage>
</organism>
<dbReference type="AlphaFoldDB" id="A0A941D2E6"/>
<gene>
    <name evidence="2" type="ORF">JKL49_06460</name>
    <name evidence="3" type="ORF">JKL49_10270</name>
</gene>
<evidence type="ECO:0000313" key="2">
    <source>
        <dbReference type="EMBL" id="MBR7619028.1"/>
    </source>
</evidence>
<feature type="signal peptide" evidence="1">
    <location>
        <begin position="1"/>
        <end position="19"/>
    </location>
</feature>
<keyword evidence="4" id="KW-1185">Reference proteome</keyword>
<dbReference type="EMBL" id="JAGSGD010000001">
    <property type="protein sequence ID" value="MBR7619028.1"/>
    <property type="molecule type" value="Genomic_DNA"/>
</dbReference>
<sequence>MKAIRLSLLLLLAAPAAHAQSEGWALAAPKDGDATLTYGEFFTARCVRGSGQIVVTARTAPTLFQWRPTNNTQPLPVSITVVSGAVSTTLRGEAILHPDGHEAAASTEIATRAPVIDAFRKTGVIQVLAGSQILSNPLPTTPRLARGFLNACR</sequence>
<reference evidence="3" key="1">
    <citation type="submission" date="2021-01" db="EMBL/GenBank/DDBJ databases">
        <title>Genome sequence of Phenylobacterium sp. 20VBR1 isolated from a valley glaceir, Ny-Alesund, Svalbard.</title>
        <authorList>
            <person name="Thomas F.A."/>
            <person name="Krishnan K.P."/>
            <person name="Sinha R.K."/>
        </authorList>
    </citation>
    <scope>NUCLEOTIDE SEQUENCE</scope>
    <source>
        <strain evidence="3">20VBR1</strain>
    </source>
</reference>
<dbReference type="EMBL" id="CP068570">
    <property type="protein sequence ID" value="QQZ51381.1"/>
    <property type="molecule type" value="Genomic_DNA"/>
</dbReference>
<dbReference type="RefSeq" id="WP_215339121.1">
    <property type="nucleotide sequence ID" value="NZ_JAGSGD010000001.1"/>
</dbReference>
<evidence type="ECO:0000313" key="4">
    <source>
        <dbReference type="Proteomes" id="UP000622580"/>
    </source>
</evidence>
<feature type="chain" id="PRO_5044462949" evidence="1">
    <location>
        <begin position="20"/>
        <end position="153"/>
    </location>
</feature>
<evidence type="ECO:0000313" key="3">
    <source>
        <dbReference type="EMBL" id="QQZ51381.1"/>
    </source>
</evidence>
<accession>A0A941D2E6</accession>
<protein>
    <submittedName>
        <fullName evidence="2">Uncharacterized protein</fullName>
    </submittedName>
</protein>
<keyword evidence="1" id="KW-0732">Signal</keyword>
<proteinExistence type="predicted"/>
<evidence type="ECO:0000256" key="1">
    <source>
        <dbReference type="SAM" id="SignalP"/>
    </source>
</evidence>
<name>A0A941D2E6_9CAUL</name>
<dbReference type="Proteomes" id="UP000622580">
    <property type="component" value="Unassembled WGS sequence"/>
</dbReference>
<reference evidence="2" key="2">
    <citation type="submission" date="2021-04" db="EMBL/GenBank/DDBJ databases">
        <title>Draft genome assembly of strain Phenylobacterium sp. 20VBR1 using MiniION and Illumina platforms.</title>
        <authorList>
            <person name="Thomas F.A."/>
            <person name="Krishnan K.P."/>
            <person name="Sinha R.K."/>
        </authorList>
    </citation>
    <scope>NUCLEOTIDE SEQUENCE</scope>
    <source>
        <strain evidence="2">20VBR1</strain>
    </source>
</reference>